<protein>
    <submittedName>
        <fullName evidence="9">Carbohydrate ABC transporter membrane protein 2 (CUT1 family)</fullName>
    </submittedName>
</protein>
<evidence type="ECO:0000256" key="3">
    <source>
        <dbReference type="ARBA" id="ARBA00022475"/>
    </source>
</evidence>
<reference evidence="9 10" key="1">
    <citation type="submission" date="2019-03" db="EMBL/GenBank/DDBJ databases">
        <title>Genomic Encyclopedia of Type Strains, Phase IV (KMG-IV): sequencing the most valuable type-strain genomes for metagenomic binning, comparative biology and taxonomic classification.</title>
        <authorList>
            <person name="Goeker M."/>
        </authorList>
    </citation>
    <scope>NUCLEOTIDE SEQUENCE [LARGE SCALE GENOMIC DNA]</scope>
    <source>
        <strain evidence="9 10">DSM 13575</strain>
    </source>
</reference>
<comment type="similarity">
    <text evidence="7">Belongs to the binding-protein-dependent transport system permease family.</text>
</comment>
<comment type="caution">
    <text evidence="9">The sequence shown here is derived from an EMBL/GenBank/DDBJ whole genome shotgun (WGS) entry which is preliminary data.</text>
</comment>
<dbReference type="RefSeq" id="WP_103876278.1">
    <property type="nucleotide sequence ID" value="NZ_SODZ01000012.1"/>
</dbReference>
<comment type="subcellular location">
    <subcellularLocation>
        <location evidence="1 7">Cell membrane</location>
        <topology evidence="1 7">Multi-pass membrane protein</topology>
    </subcellularLocation>
</comment>
<dbReference type="PANTHER" id="PTHR43744:SF12">
    <property type="entry name" value="ABC TRANSPORTER PERMEASE PROTEIN MG189-RELATED"/>
    <property type="match status" value="1"/>
</dbReference>
<evidence type="ECO:0000256" key="1">
    <source>
        <dbReference type="ARBA" id="ARBA00004651"/>
    </source>
</evidence>
<evidence type="ECO:0000313" key="9">
    <source>
        <dbReference type="EMBL" id="TDX13217.1"/>
    </source>
</evidence>
<proteinExistence type="inferred from homology"/>
<feature type="transmembrane region" description="Helical" evidence="7">
    <location>
        <begin position="73"/>
        <end position="94"/>
    </location>
</feature>
<evidence type="ECO:0000256" key="5">
    <source>
        <dbReference type="ARBA" id="ARBA00022989"/>
    </source>
</evidence>
<dbReference type="AlphaFoldDB" id="A0A4R8ESU9"/>
<dbReference type="Gene3D" id="1.10.3720.10">
    <property type="entry name" value="MetI-like"/>
    <property type="match status" value="1"/>
</dbReference>
<dbReference type="SUPFAM" id="SSF161098">
    <property type="entry name" value="MetI-like"/>
    <property type="match status" value="1"/>
</dbReference>
<feature type="transmembrane region" description="Helical" evidence="7">
    <location>
        <begin position="179"/>
        <end position="200"/>
    </location>
</feature>
<dbReference type="PANTHER" id="PTHR43744">
    <property type="entry name" value="ABC TRANSPORTER PERMEASE PROTEIN MG189-RELATED-RELATED"/>
    <property type="match status" value="1"/>
</dbReference>
<dbReference type="InterPro" id="IPR000515">
    <property type="entry name" value="MetI-like"/>
</dbReference>
<dbReference type="GO" id="GO:0005886">
    <property type="term" value="C:plasma membrane"/>
    <property type="evidence" value="ECO:0007669"/>
    <property type="project" value="UniProtKB-SubCell"/>
</dbReference>
<keyword evidence="6 7" id="KW-0472">Membrane</keyword>
<keyword evidence="2 7" id="KW-0813">Transport</keyword>
<keyword evidence="4 7" id="KW-0812">Transmembrane</keyword>
<dbReference type="InterPro" id="IPR035906">
    <property type="entry name" value="MetI-like_sf"/>
</dbReference>
<dbReference type="Proteomes" id="UP000294817">
    <property type="component" value="Unassembled WGS sequence"/>
</dbReference>
<dbReference type="CDD" id="cd06261">
    <property type="entry name" value="TM_PBP2"/>
    <property type="match status" value="1"/>
</dbReference>
<feature type="transmembrane region" description="Helical" evidence="7">
    <location>
        <begin position="7"/>
        <end position="30"/>
    </location>
</feature>
<feature type="transmembrane region" description="Helical" evidence="7">
    <location>
        <begin position="103"/>
        <end position="127"/>
    </location>
</feature>
<evidence type="ECO:0000256" key="4">
    <source>
        <dbReference type="ARBA" id="ARBA00022692"/>
    </source>
</evidence>
<evidence type="ECO:0000259" key="8">
    <source>
        <dbReference type="PROSITE" id="PS50928"/>
    </source>
</evidence>
<feature type="transmembrane region" description="Helical" evidence="7">
    <location>
        <begin position="235"/>
        <end position="258"/>
    </location>
</feature>
<organism evidence="9 10">
    <name type="scientific">Petrotoga sibirica</name>
    <dbReference type="NCBI Taxonomy" id="156202"/>
    <lineage>
        <taxon>Bacteria</taxon>
        <taxon>Thermotogati</taxon>
        <taxon>Thermotogota</taxon>
        <taxon>Thermotogae</taxon>
        <taxon>Petrotogales</taxon>
        <taxon>Petrotogaceae</taxon>
        <taxon>Petrotoga</taxon>
    </lineage>
</organism>
<evidence type="ECO:0000256" key="7">
    <source>
        <dbReference type="RuleBase" id="RU363032"/>
    </source>
</evidence>
<evidence type="ECO:0000313" key="10">
    <source>
        <dbReference type="Proteomes" id="UP000294817"/>
    </source>
</evidence>
<gene>
    <name evidence="9" type="ORF">C8D74_11256</name>
</gene>
<accession>A0A4R8ESU9</accession>
<evidence type="ECO:0000256" key="2">
    <source>
        <dbReference type="ARBA" id="ARBA00022448"/>
    </source>
</evidence>
<evidence type="ECO:0000256" key="6">
    <source>
        <dbReference type="ARBA" id="ARBA00023136"/>
    </source>
</evidence>
<keyword evidence="3" id="KW-1003">Cell membrane</keyword>
<dbReference type="EMBL" id="SODZ01000012">
    <property type="protein sequence ID" value="TDX13217.1"/>
    <property type="molecule type" value="Genomic_DNA"/>
</dbReference>
<name>A0A4R8ESU9_9BACT</name>
<keyword evidence="10" id="KW-1185">Reference proteome</keyword>
<dbReference type="PROSITE" id="PS50928">
    <property type="entry name" value="ABC_TM1"/>
    <property type="match status" value="1"/>
</dbReference>
<dbReference type="Pfam" id="PF00528">
    <property type="entry name" value="BPD_transp_1"/>
    <property type="match status" value="1"/>
</dbReference>
<sequence length="272" mass="30916">MNRKSIIIIVNLLVYVFAIVYVTPIIWTVISSFRLEKDLFAYPPKLISEFTFRNYTNVIQNTDILAYFKNSSIVSITSTIITIIISLMAGYALAKIQFRSKNFFFTLFLSTLMIPMQVIMISIYFVLARIGWINTYWGLIIPPAATPTGVFLATQYIRSTIPTEVIESAKIDGASELKIFWRIIIPLSQPVIAALAVLSFTWRWNDYIWPLLVVSSPKYMTVQLGLALFSGEHTVQWGSLLAMTTLSMIPVMVVFLAFQRYFVKGITMGSLK</sequence>
<feature type="domain" description="ABC transmembrane type-1" evidence="8">
    <location>
        <begin position="68"/>
        <end position="258"/>
    </location>
</feature>
<dbReference type="GO" id="GO:0055085">
    <property type="term" value="P:transmembrane transport"/>
    <property type="evidence" value="ECO:0007669"/>
    <property type="project" value="InterPro"/>
</dbReference>
<keyword evidence="5 7" id="KW-1133">Transmembrane helix</keyword>